<evidence type="ECO:0000313" key="2">
    <source>
        <dbReference type="EMBL" id="CAB4159592.1"/>
    </source>
</evidence>
<proteinExistence type="predicted"/>
<protein>
    <submittedName>
        <fullName evidence="2">Uncharacterized protein</fullName>
    </submittedName>
</protein>
<gene>
    <name evidence="2" type="ORF">UFOVP715_21</name>
</gene>
<organism evidence="2">
    <name type="scientific">uncultured Caudovirales phage</name>
    <dbReference type="NCBI Taxonomy" id="2100421"/>
    <lineage>
        <taxon>Viruses</taxon>
        <taxon>Duplodnaviria</taxon>
        <taxon>Heunggongvirae</taxon>
        <taxon>Uroviricota</taxon>
        <taxon>Caudoviricetes</taxon>
        <taxon>Peduoviridae</taxon>
        <taxon>Maltschvirus</taxon>
        <taxon>Maltschvirus maltsch</taxon>
    </lineage>
</organism>
<dbReference type="EMBL" id="LR796687">
    <property type="protein sequence ID" value="CAB4159592.1"/>
    <property type="molecule type" value="Genomic_DNA"/>
</dbReference>
<reference evidence="2" key="1">
    <citation type="submission" date="2020-04" db="EMBL/GenBank/DDBJ databases">
        <authorList>
            <person name="Chiriac C."/>
            <person name="Salcher M."/>
            <person name="Ghai R."/>
            <person name="Kavagutti S V."/>
        </authorList>
    </citation>
    <scope>NUCLEOTIDE SEQUENCE</scope>
</reference>
<name>A0A6J5NLL5_9CAUD</name>
<feature type="transmembrane region" description="Helical" evidence="1">
    <location>
        <begin position="6"/>
        <end position="29"/>
    </location>
</feature>
<keyword evidence="1" id="KW-0472">Membrane</keyword>
<keyword evidence="1" id="KW-1133">Transmembrane helix</keyword>
<evidence type="ECO:0000256" key="1">
    <source>
        <dbReference type="SAM" id="Phobius"/>
    </source>
</evidence>
<accession>A0A6J5NLL5</accession>
<sequence length="54" mass="5911">MKYKLLLIGLLASSAVISLSFIYVVFLGVHHFIGPEHRQSGVTSEACPRPSNLL</sequence>
<keyword evidence="1" id="KW-0812">Transmembrane</keyword>